<evidence type="ECO:0000313" key="2">
    <source>
        <dbReference type="Proteomes" id="UP000245829"/>
    </source>
</evidence>
<gene>
    <name evidence="1" type="ORF">NZNM25_13810</name>
</gene>
<protein>
    <submittedName>
        <fullName evidence="1">Uncharacterized protein</fullName>
    </submittedName>
</protein>
<accession>A0A2S2KSD3</accession>
<name>A0A2S2KSD3_9ARCH</name>
<dbReference type="RefSeq" id="WP_264953952.1">
    <property type="nucleotide sequence ID" value="NZ_AP026695.1"/>
</dbReference>
<organism evidence="1 2">
    <name type="scientific">Nitrosopumilus zosterae</name>
    <dbReference type="NCBI Taxonomy" id="718286"/>
    <lineage>
        <taxon>Archaea</taxon>
        <taxon>Nitrososphaerota</taxon>
        <taxon>Nitrososphaeria</taxon>
        <taxon>Nitrosopumilales</taxon>
        <taxon>Nitrosopumilaceae</taxon>
        <taxon>Nitrosopumilus</taxon>
    </lineage>
</organism>
<dbReference type="Proteomes" id="UP000245829">
    <property type="component" value="Unassembled WGS sequence"/>
</dbReference>
<keyword evidence="2" id="KW-1185">Reference proteome</keyword>
<sequence>MPINYTRVLSGNVILPVLFGIIVIGFAQLSFAEELESATFIAVNEEKFEQPQSRHSYQQVVIFGYIEDYSRGSQITFVIIAPDKSQIEITTYAARNGDIYTPIHITGDSQIGIHQLILKYQDEEIASTLFEILENQ</sequence>
<proteinExistence type="predicted"/>
<dbReference type="GeneID" id="76209118"/>
<dbReference type="AlphaFoldDB" id="A0A2S2KSD3"/>
<dbReference type="EMBL" id="BGKI01000007">
    <property type="protein sequence ID" value="GBH34590.1"/>
    <property type="molecule type" value="Genomic_DNA"/>
</dbReference>
<comment type="caution">
    <text evidence="1">The sequence shown here is derived from an EMBL/GenBank/DDBJ whole genome shotgun (WGS) entry which is preliminary data.</text>
</comment>
<evidence type="ECO:0000313" key="1">
    <source>
        <dbReference type="EMBL" id="GBH34590.1"/>
    </source>
</evidence>
<reference evidence="1 2" key="1">
    <citation type="submission" date="2018-05" db="EMBL/GenBank/DDBJ databases">
        <title>genome sequencing of Nitrosopumilus sp. NM25.</title>
        <authorList>
            <person name="Mori K."/>
            <person name="Nakagawa T."/>
        </authorList>
    </citation>
    <scope>NUCLEOTIDE SEQUENCE [LARGE SCALE GENOMIC DNA]</scope>
    <source>
        <strain evidence="1 2">NM25</strain>
    </source>
</reference>